<organism evidence="2 4">
    <name type="scientific">Natrialba magadii (strain ATCC 43099 / DSM 3394 / CCM 3739 / CIP 104546 / IAM 13178 / JCM 8861 / NBRC 102185 / NCIMB 2190 / MS3)</name>
    <name type="common">Natronobacterium magadii</name>
    <dbReference type="NCBI Taxonomy" id="547559"/>
    <lineage>
        <taxon>Archaea</taxon>
        <taxon>Methanobacteriati</taxon>
        <taxon>Methanobacteriota</taxon>
        <taxon>Stenosarchaea group</taxon>
        <taxon>Halobacteria</taxon>
        <taxon>Halobacteriales</taxon>
        <taxon>Natrialbaceae</taxon>
        <taxon>Natrialba</taxon>
    </lineage>
</organism>
<protein>
    <submittedName>
        <fullName evidence="3">ORC1/cdc6 family replication initiation protein</fullName>
    </submittedName>
    <submittedName>
        <fullName evidence="2">Orc1-type DNA replication protein (Nonfunctional)</fullName>
    </submittedName>
</protein>
<dbReference type="eggNOG" id="arCOG00467">
    <property type="taxonomic scope" value="Archaea"/>
</dbReference>
<dbReference type="HOGENOM" id="CLU_1754748_0_0_2"/>
<reference evidence="3 5" key="3">
    <citation type="journal article" date="2014" name="PLoS Genet.">
        <title>Phylogenetically driven sequencing of extremely halophilic archaea reveals strategies for static and dynamic osmo-response.</title>
        <authorList>
            <person name="Becker E.A."/>
            <person name="Seitzer P.M."/>
            <person name="Tritt A."/>
            <person name="Larsen D."/>
            <person name="Krusor M."/>
            <person name="Yao A.I."/>
            <person name="Wu D."/>
            <person name="Madern D."/>
            <person name="Eisen J.A."/>
            <person name="Darling A.E."/>
            <person name="Facciotti M.T."/>
        </authorList>
    </citation>
    <scope>NUCLEOTIDE SEQUENCE [LARGE SCALE GENOMIC DNA]</scope>
    <source>
        <strain evidence="5">ATCC 43099 / DSM 3394 / CCM 3739 / CIP 104546 / IAM 13178 / JCM 8861 / NBRC 102185 / NCIMB 2190 / MS3</strain>
        <strain evidence="3">MS-3</strain>
    </source>
</reference>
<evidence type="ECO:0000259" key="1">
    <source>
        <dbReference type="Pfam" id="PF13191"/>
    </source>
</evidence>
<proteinExistence type="predicted"/>
<name>D3T1P9_NATMM</name>
<reference evidence="2 4" key="2">
    <citation type="journal article" date="2012" name="BMC Genomics">
        <title>A comparative genomics perspective on the genetic content of the alkaliphilic haloarchaeon Natrialba magadii ATCC 43099T.</title>
        <authorList>
            <person name="Siddaramappa S."/>
            <person name="Challacombe J.F."/>
            <person name="Decastro R.E."/>
            <person name="Pfeiffer F."/>
            <person name="Sastre D.E."/>
            <person name="Gimenez M.I."/>
            <person name="Paggi R.A."/>
            <person name="Detter J.C."/>
            <person name="Davenport K.W."/>
            <person name="Goodwin L.A."/>
            <person name="Kyrpides N."/>
            <person name="Tapia R."/>
            <person name="Pitluck S."/>
            <person name="Lucas S."/>
            <person name="Woyke T."/>
            <person name="Maupin-Furlow J.A."/>
        </authorList>
    </citation>
    <scope>NUCLEOTIDE SEQUENCE [LARGE SCALE GENOMIC DNA]</scope>
    <source>
        <strain evidence="2">ATCC 43099</strain>
        <strain evidence="4">ATCC 43099 / DSM 3394 / CCM 3739 / CIP 104546 / IAM 13178 / JCM 8861 / NBRC 102185 / NCIMB 2190 / MS3</strain>
    </source>
</reference>
<reference evidence="4" key="1">
    <citation type="submission" date="2010-02" db="EMBL/GenBank/DDBJ databases">
        <title>Complete sequence of plasmid 2 of Natrialba magadii ATCC 43099.</title>
        <authorList>
            <consortium name="US DOE Joint Genome Institute"/>
            <person name="Lucas S."/>
            <person name="Copeland A."/>
            <person name="Lapidus A."/>
            <person name="Cheng J.-F."/>
            <person name="Bruce D."/>
            <person name="Goodwin L."/>
            <person name="Pitluck S."/>
            <person name="Davenport K."/>
            <person name="Saunders E."/>
            <person name="Detter J.C."/>
            <person name="Han C."/>
            <person name="Tapia R."/>
            <person name="Land M."/>
            <person name="Hauser L."/>
            <person name="Kyrpides N."/>
            <person name="Mikhailova N."/>
            <person name="De Castro R.E."/>
            <person name="Maupin-Furlow J.A."/>
            <person name="Woyke T."/>
        </authorList>
    </citation>
    <scope>NUCLEOTIDE SEQUENCE [LARGE SCALE GENOMIC DNA]</scope>
    <source>
        <strain evidence="4">ATCC 43099 / DSM 3394 / CCM 3739 / CIP 104546 / IAM 13178 / JCM 8861 / NBRC 102185 / NCIMB 2190 / MS3</strain>
        <plasmid evidence="4">pNMAG02</plasmid>
    </source>
</reference>
<gene>
    <name evidence="2" type="primary">orc11</name>
    <name evidence="2" type="ordered locus">Nmag_3972</name>
    <name evidence="3" type="ORF">C500_15295</name>
</gene>
<dbReference type="InterPro" id="IPR041664">
    <property type="entry name" value="AAA_16"/>
</dbReference>
<dbReference type="Proteomes" id="UP000001879">
    <property type="component" value="Plasmid pNMAG02"/>
</dbReference>
<accession>D3T1P9</accession>
<dbReference type="InterPro" id="IPR027417">
    <property type="entry name" value="P-loop_NTPase"/>
</dbReference>
<reference evidence="2" key="4">
    <citation type="submission" date="2016-09" db="EMBL/GenBank/DDBJ databases">
        <authorList>
            <person name="Pfeiffer F."/>
        </authorList>
    </citation>
    <scope>NUCLEOTIDE SEQUENCE</scope>
    <source>
        <strain evidence="2">ATCC 43099</strain>
        <plasmid evidence="2">pNMAG02</plasmid>
    </source>
</reference>
<dbReference type="PATRIC" id="fig|547559.17.peg.3007"/>
<dbReference type="PaxDb" id="547559-Nmag_3972"/>
<sequence length="148" mass="16392">MTDSANDDRNPLFRYEDPIFRDESLLRISHLPDRDRIVGRDDQLQRVAEALNPAIFGSEPNHIVIFGKTGSGKTLISRAVTQMVQEGAQRESIDVAYILVDCGEFSTETAAVRRIAAGLNEPEQTNIDIPHRGIGTGTYSSHCKSLHT</sequence>
<evidence type="ECO:0000313" key="3">
    <source>
        <dbReference type="EMBL" id="ELY26540.1"/>
    </source>
</evidence>
<dbReference type="Pfam" id="PF13191">
    <property type="entry name" value="AAA_16"/>
    <property type="match status" value="1"/>
</dbReference>
<dbReference type="GeneID" id="8828706"/>
<dbReference type="SUPFAM" id="SSF52540">
    <property type="entry name" value="P-loop containing nucleoside triphosphate hydrolases"/>
    <property type="match status" value="1"/>
</dbReference>
<keyword evidence="4" id="KW-1185">Reference proteome</keyword>
<dbReference type="EMBL" id="CP001934">
    <property type="protein sequence ID" value="ADD07508.1"/>
    <property type="molecule type" value="Genomic_DNA"/>
</dbReference>
<feature type="domain" description="Orc1-like AAA ATPase" evidence="1">
    <location>
        <begin position="37"/>
        <end position="123"/>
    </location>
</feature>
<dbReference type="RefSeq" id="WP_004216279.1">
    <property type="nucleotide sequence ID" value="NC_013924.1"/>
</dbReference>
<dbReference type="Proteomes" id="UP000011543">
    <property type="component" value="Unassembled WGS sequence"/>
</dbReference>
<evidence type="ECO:0000313" key="2">
    <source>
        <dbReference type="EMBL" id="ADD07508.1"/>
    </source>
</evidence>
<dbReference type="Gene3D" id="3.40.50.300">
    <property type="entry name" value="P-loop containing nucleotide triphosphate hydrolases"/>
    <property type="match status" value="1"/>
</dbReference>
<geneLocation type="plasmid" evidence="2 4">
    <name>pNMAG02</name>
</geneLocation>
<evidence type="ECO:0000313" key="4">
    <source>
        <dbReference type="Proteomes" id="UP000001879"/>
    </source>
</evidence>
<dbReference type="OrthoDB" id="384386at2157"/>
<dbReference type="KEGG" id="nmg:Nmag_3972"/>
<dbReference type="AlphaFoldDB" id="D3T1P9"/>
<dbReference type="EMBL" id="AOHS01000051">
    <property type="protein sequence ID" value="ELY26540.1"/>
    <property type="molecule type" value="Genomic_DNA"/>
</dbReference>
<keyword evidence="2" id="KW-0614">Plasmid</keyword>
<evidence type="ECO:0000313" key="5">
    <source>
        <dbReference type="Proteomes" id="UP000011543"/>
    </source>
</evidence>